<dbReference type="PROSITE" id="PS50259">
    <property type="entry name" value="G_PROTEIN_RECEP_F3_4"/>
    <property type="match status" value="1"/>
</dbReference>
<feature type="compositionally biased region" description="Acidic residues" evidence="9">
    <location>
        <begin position="1062"/>
        <end position="1091"/>
    </location>
</feature>
<keyword evidence="5 10" id="KW-0472">Membrane</keyword>
<name>A0A9N8H5F2_9STRA</name>
<accession>A0A9N8H5F2</accession>
<comment type="caution">
    <text evidence="12">The sequence shown here is derived from an EMBL/GenBank/DDBJ whole genome shotgun (WGS) entry which is preliminary data.</text>
</comment>
<evidence type="ECO:0000256" key="10">
    <source>
        <dbReference type="SAM" id="Phobius"/>
    </source>
</evidence>
<gene>
    <name evidence="12" type="ORF">SEMRO_141_G065900.1</name>
</gene>
<reference evidence="12" key="1">
    <citation type="submission" date="2020-06" db="EMBL/GenBank/DDBJ databases">
        <authorList>
            <consortium name="Plant Systems Biology data submission"/>
        </authorList>
    </citation>
    <scope>NUCLEOTIDE SEQUENCE</scope>
    <source>
        <strain evidence="12">D6</strain>
    </source>
</reference>
<dbReference type="AlphaFoldDB" id="A0A9N8H5F2"/>
<feature type="transmembrane region" description="Helical" evidence="10">
    <location>
        <begin position="845"/>
        <end position="869"/>
    </location>
</feature>
<feature type="domain" description="G-protein coupled receptors family 3 profile" evidence="11">
    <location>
        <begin position="710"/>
        <end position="901"/>
    </location>
</feature>
<evidence type="ECO:0000256" key="6">
    <source>
        <dbReference type="ARBA" id="ARBA00023170"/>
    </source>
</evidence>
<evidence type="ECO:0000259" key="11">
    <source>
        <dbReference type="PROSITE" id="PS50259"/>
    </source>
</evidence>
<dbReference type="InterPro" id="IPR002455">
    <property type="entry name" value="GPCR3_GABA-B"/>
</dbReference>
<dbReference type="EMBL" id="CAICTM010000140">
    <property type="protein sequence ID" value="CAB9502613.1"/>
    <property type="molecule type" value="Genomic_DNA"/>
</dbReference>
<feature type="transmembrane region" description="Helical" evidence="10">
    <location>
        <begin position="672"/>
        <end position="694"/>
    </location>
</feature>
<dbReference type="Gene3D" id="3.40.50.2300">
    <property type="match status" value="2"/>
</dbReference>
<dbReference type="GO" id="GO:0038039">
    <property type="term" value="C:G protein-coupled receptor heterodimeric complex"/>
    <property type="evidence" value="ECO:0007669"/>
    <property type="project" value="TreeGrafter"/>
</dbReference>
<dbReference type="SUPFAM" id="SSF53822">
    <property type="entry name" value="Periplasmic binding protein-like I"/>
    <property type="match status" value="1"/>
</dbReference>
<evidence type="ECO:0000256" key="9">
    <source>
        <dbReference type="SAM" id="MobiDB-lite"/>
    </source>
</evidence>
<evidence type="ECO:0000256" key="8">
    <source>
        <dbReference type="ARBA" id="ARBA00023224"/>
    </source>
</evidence>
<feature type="region of interest" description="Disordered" evidence="9">
    <location>
        <begin position="112"/>
        <end position="248"/>
    </location>
</feature>
<dbReference type="PANTHER" id="PTHR10519:SF20">
    <property type="entry name" value="G-PROTEIN COUPLED RECEPTOR 156-RELATED"/>
    <property type="match status" value="1"/>
</dbReference>
<feature type="transmembrane region" description="Helical" evidence="10">
    <location>
        <begin position="875"/>
        <end position="897"/>
    </location>
</feature>
<keyword evidence="7" id="KW-0325">Glycoprotein</keyword>
<evidence type="ECO:0000313" key="13">
    <source>
        <dbReference type="Proteomes" id="UP001153069"/>
    </source>
</evidence>
<comment type="subcellular location">
    <subcellularLocation>
        <location evidence="1">Membrane</location>
        <topology evidence="1">Multi-pass membrane protein</topology>
    </subcellularLocation>
</comment>
<sequence length="1091" mass="120494">MMSSSSNANTVMPVKRQRDDSHVVELQDGQRLGHVVAIQYLTYTTDEGERVIDETFLYNAIAAFLGYKHFNERRGDILPQLPQVLGECDFYWTFEFRDSQWSGLEAAKQLAMATGQLQQQEEEEETTTKEHTTTTIPIPLSTEHPTSEHPSSEQPTSEQPTEPPSSQPTATPSSASSSTPTQATSTGASTYGNGAFASVEPPRTAPPRTNTPIRTLPPRTSMPQHTTTSSTNPRGGERRQLQLQSQQQSTLPHLHPFAIFGAYWSSVSKPLSTLSGALEIPQISGASTSAALDDNFMFARTVATNDGDAKAAIRYYTDIGVTHLACLYIQDSWGVNYHASLQSYARQYGIHLYSYPYDKCCVELVIAEHMAQLHHGHVFAIMHNWKQVLGHAYNYGIIGTPQFAWMAAEEKKWTGTAFALDAATESHLAHALHGIGTLNIHFELIQTLEDALEEMAFNPQLQQEFINIHGDPSIFEGYEFPRYRPTGFTNSIFDAMVALGLTACNMTRTTTTNHNTTTTNKTTTSTILQPLFTGPEFYQKLVTTTNFHGASGHVSFDPRTGTRHQEGMRYSIDYILLSDERTTTDTIRFESKLAAVVGGDAPIDHRAPFVYHDNTTNVPPSLPPVDGNLNLLPTGAKIAGYVLGSIVLAASVGFLAWTIRRRNVFVVRASQPIFLGQLCVGTLIMSLYVFPASLPPASTSLGPDRVMDIACMSQLWLLFLGFVTAFSAVFAKTYRLNQLMNSGRGMRRIRVDAKDVQMPFAILMTLNVTMLLCVTFAAPFRYHRVEVDSYDRFGRSIESYGTCRPDNNIAFLFVGIMFTANCMVVLVALYQAWKARNLPTEFSESYYLALSLASFTETLCLGGPIMLVVHSHPTSWYLMSTIIVCVGSMTILLPIMLPKYWNRRYVGSTFATVGEAVGRKRGGNISGLDVGVDGSSFVRLNSSLNGMSSELDDFGSSLRRGMMSVTRRPSYHTSGSSKRKKRRESGRESGISRRLSSFKGRVGGSVSSWWGAGSSHRMGLEHEHAELVAATTGPESLEQRRLNLEQSIRQLQNMSGIQMSDSSEEGDEDDEVDEDEGGAGRFEDEDEGTSP</sequence>
<dbReference type="InterPro" id="IPR001828">
    <property type="entry name" value="ANF_lig-bd_rcpt"/>
</dbReference>
<feature type="transmembrane region" description="Helical" evidence="10">
    <location>
        <begin position="756"/>
        <end position="780"/>
    </location>
</feature>
<feature type="region of interest" description="Disordered" evidence="9">
    <location>
        <begin position="1047"/>
        <end position="1091"/>
    </location>
</feature>
<keyword evidence="3 10" id="KW-1133">Transmembrane helix</keyword>
<dbReference type="GO" id="GO:0004965">
    <property type="term" value="F:G protein-coupled GABA receptor activity"/>
    <property type="evidence" value="ECO:0007669"/>
    <property type="project" value="InterPro"/>
</dbReference>
<dbReference type="InterPro" id="IPR028082">
    <property type="entry name" value="Peripla_BP_I"/>
</dbReference>
<evidence type="ECO:0000313" key="12">
    <source>
        <dbReference type="EMBL" id="CAB9502613.1"/>
    </source>
</evidence>
<feature type="compositionally biased region" description="Polar residues" evidence="9">
    <location>
        <begin position="221"/>
        <end position="233"/>
    </location>
</feature>
<organism evidence="12 13">
    <name type="scientific">Seminavis robusta</name>
    <dbReference type="NCBI Taxonomy" id="568900"/>
    <lineage>
        <taxon>Eukaryota</taxon>
        <taxon>Sar</taxon>
        <taxon>Stramenopiles</taxon>
        <taxon>Ochrophyta</taxon>
        <taxon>Bacillariophyta</taxon>
        <taxon>Bacillariophyceae</taxon>
        <taxon>Bacillariophycidae</taxon>
        <taxon>Naviculales</taxon>
        <taxon>Naviculaceae</taxon>
        <taxon>Seminavis</taxon>
    </lineage>
</organism>
<evidence type="ECO:0000256" key="3">
    <source>
        <dbReference type="ARBA" id="ARBA00022989"/>
    </source>
</evidence>
<proteinExistence type="predicted"/>
<feature type="compositionally biased region" description="Low complexity" evidence="9">
    <location>
        <begin position="167"/>
        <end position="190"/>
    </location>
</feature>
<feature type="transmembrane region" description="Helical" evidence="10">
    <location>
        <begin position="638"/>
        <end position="660"/>
    </location>
</feature>
<dbReference type="Pfam" id="PF00003">
    <property type="entry name" value="7tm_3"/>
    <property type="match status" value="1"/>
</dbReference>
<dbReference type="Proteomes" id="UP001153069">
    <property type="component" value="Unassembled WGS sequence"/>
</dbReference>
<keyword evidence="13" id="KW-1185">Reference proteome</keyword>
<feature type="transmembrane region" description="Helical" evidence="10">
    <location>
        <begin position="809"/>
        <end position="833"/>
    </location>
</feature>
<keyword evidence="2 10" id="KW-0812">Transmembrane</keyword>
<dbReference type="CDD" id="cd15047">
    <property type="entry name" value="7tmC_GABA-B-like"/>
    <property type="match status" value="1"/>
</dbReference>
<dbReference type="InterPro" id="IPR017978">
    <property type="entry name" value="GPCR_3_C"/>
</dbReference>
<keyword evidence="4" id="KW-0297">G-protein coupled receptor</keyword>
<evidence type="ECO:0000256" key="4">
    <source>
        <dbReference type="ARBA" id="ARBA00023040"/>
    </source>
</evidence>
<dbReference type="Pfam" id="PF01094">
    <property type="entry name" value="ANF_receptor"/>
    <property type="match status" value="1"/>
</dbReference>
<evidence type="ECO:0000256" key="5">
    <source>
        <dbReference type="ARBA" id="ARBA00023136"/>
    </source>
</evidence>
<feature type="region of interest" description="Disordered" evidence="9">
    <location>
        <begin position="965"/>
        <end position="1004"/>
    </location>
</feature>
<keyword evidence="6 12" id="KW-0675">Receptor</keyword>
<dbReference type="PANTHER" id="PTHR10519">
    <property type="entry name" value="GABA-B RECEPTOR"/>
    <property type="match status" value="1"/>
</dbReference>
<feature type="transmembrane region" description="Helical" evidence="10">
    <location>
        <begin position="714"/>
        <end position="735"/>
    </location>
</feature>
<protein>
    <submittedName>
        <fullName evidence="12">Acid type B receptor subunit 2</fullName>
    </submittedName>
</protein>
<evidence type="ECO:0000256" key="7">
    <source>
        <dbReference type="ARBA" id="ARBA00023180"/>
    </source>
</evidence>
<evidence type="ECO:0000256" key="1">
    <source>
        <dbReference type="ARBA" id="ARBA00004141"/>
    </source>
</evidence>
<evidence type="ECO:0000256" key="2">
    <source>
        <dbReference type="ARBA" id="ARBA00022692"/>
    </source>
</evidence>
<feature type="compositionally biased region" description="Polar residues" evidence="9">
    <location>
        <begin position="1047"/>
        <end position="1059"/>
    </location>
</feature>
<keyword evidence="8" id="KW-0807">Transducer</keyword>